<sequence length="68" mass="7442">MLLAEAAEAAKKFEPFDMIMVVVTILLVVALVRLVSQSVKNKFAIAFTSVSLIVFVLADVAMIKTSWL</sequence>
<dbReference type="STRING" id="1324314.BVG16_17915"/>
<feature type="transmembrane region" description="Helical" evidence="1">
    <location>
        <begin position="18"/>
        <end position="36"/>
    </location>
</feature>
<evidence type="ECO:0008006" key="4">
    <source>
        <dbReference type="Google" id="ProtNLM"/>
    </source>
</evidence>
<feature type="transmembrane region" description="Helical" evidence="1">
    <location>
        <begin position="43"/>
        <end position="63"/>
    </location>
</feature>
<evidence type="ECO:0000256" key="1">
    <source>
        <dbReference type="SAM" id="Phobius"/>
    </source>
</evidence>
<organism evidence="2 3">
    <name type="scientific">Paenibacillus selenitireducens</name>
    <dbReference type="NCBI Taxonomy" id="1324314"/>
    <lineage>
        <taxon>Bacteria</taxon>
        <taxon>Bacillati</taxon>
        <taxon>Bacillota</taxon>
        <taxon>Bacilli</taxon>
        <taxon>Bacillales</taxon>
        <taxon>Paenibacillaceae</taxon>
        <taxon>Paenibacillus</taxon>
    </lineage>
</organism>
<keyword evidence="1" id="KW-0472">Membrane</keyword>
<keyword evidence="1" id="KW-0812">Transmembrane</keyword>
<evidence type="ECO:0000313" key="3">
    <source>
        <dbReference type="Proteomes" id="UP000190188"/>
    </source>
</evidence>
<reference evidence="2 3" key="1">
    <citation type="submission" date="2017-01" db="EMBL/GenBank/DDBJ databases">
        <title>Genome analysis of Paenibacillus selenitrireducens ES3-24.</title>
        <authorList>
            <person name="Xu D."/>
            <person name="Yao R."/>
            <person name="Zheng S."/>
        </authorList>
    </citation>
    <scope>NUCLEOTIDE SEQUENCE [LARGE SCALE GENOMIC DNA]</scope>
    <source>
        <strain evidence="2 3">ES3-24</strain>
    </source>
</reference>
<comment type="caution">
    <text evidence="2">The sequence shown here is derived from an EMBL/GenBank/DDBJ whole genome shotgun (WGS) entry which is preliminary data.</text>
</comment>
<gene>
    <name evidence="2" type="ORF">BVG16_17915</name>
</gene>
<accession>A0A1T2X8A7</accession>
<dbReference type="AlphaFoldDB" id="A0A1T2X8A7"/>
<dbReference type="RefSeq" id="WP_078500242.1">
    <property type="nucleotide sequence ID" value="NZ_MSZX01000007.1"/>
</dbReference>
<proteinExistence type="predicted"/>
<keyword evidence="1" id="KW-1133">Transmembrane helix</keyword>
<name>A0A1T2X8A7_9BACL</name>
<dbReference type="EMBL" id="MSZX01000007">
    <property type="protein sequence ID" value="OPA76094.1"/>
    <property type="molecule type" value="Genomic_DNA"/>
</dbReference>
<dbReference type="OrthoDB" id="2679967at2"/>
<protein>
    <recommendedName>
        <fullName evidence="4">DUF2759 domain-containing protein</fullName>
    </recommendedName>
</protein>
<keyword evidence="3" id="KW-1185">Reference proteome</keyword>
<dbReference type="Proteomes" id="UP000190188">
    <property type="component" value="Unassembled WGS sequence"/>
</dbReference>
<evidence type="ECO:0000313" key="2">
    <source>
        <dbReference type="EMBL" id="OPA76094.1"/>
    </source>
</evidence>